<evidence type="ECO:0000313" key="2">
    <source>
        <dbReference type="Proteomes" id="UP000002945"/>
    </source>
</evidence>
<sequence>MKKQFKSLKLNKQLITNFSYTITGGGEISEKRTNCDYCPKEPQKPIEETYPTDIHCQSHAPECYD</sequence>
<reference evidence="1 2" key="1">
    <citation type="journal article" date="2011" name="J. Bacteriol.">
        <title>Genome sequence of the algicidal bacterium Kordia algicida OT-1.</title>
        <authorList>
            <person name="Lee H.S."/>
            <person name="Kang S.G."/>
            <person name="Kwon K.K."/>
            <person name="Lee J.H."/>
            <person name="Kim S.J."/>
        </authorList>
    </citation>
    <scope>NUCLEOTIDE SEQUENCE [LARGE SCALE GENOMIC DNA]</scope>
    <source>
        <strain evidence="1 2">OT-1</strain>
    </source>
</reference>
<dbReference type="STRING" id="391587.KAOT1_11502"/>
<accession>A9DI44</accession>
<name>A9DI44_9FLAO</name>
<organism evidence="1 2">
    <name type="scientific">Kordia algicida OT-1</name>
    <dbReference type="NCBI Taxonomy" id="391587"/>
    <lineage>
        <taxon>Bacteria</taxon>
        <taxon>Pseudomonadati</taxon>
        <taxon>Bacteroidota</taxon>
        <taxon>Flavobacteriia</taxon>
        <taxon>Flavobacteriales</taxon>
        <taxon>Flavobacteriaceae</taxon>
        <taxon>Kordia</taxon>
    </lineage>
</organism>
<dbReference type="Proteomes" id="UP000002945">
    <property type="component" value="Unassembled WGS sequence"/>
</dbReference>
<comment type="caution">
    <text evidence="1">The sequence shown here is derived from an EMBL/GenBank/DDBJ whole genome shotgun (WGS) entry which is preliminary data.</text>
</comment>
<dbReference type="EMBL" id="ABIB01000001">
    <property type="protein sequence ID" value="EDP97836.1"/>
    <property type="molecule type" value="Genomic_DNA"/>
</dbReference>
<protein>
    <submittedName>
        <fullName evidence="1">Uncharacterized protein</fullName>
    </submittedName>
</protein>
<dbReference type="AlphaFoldDB" id="A9DI44"/>
<keyword evidence="2" id="KW-1185">Reference proteome</keyword>
<proteinExistence type="predicted"/>
<dbReference type="RefSeq" id="WP_007094850.1">
    <property type="nucleotide sequence ID" value="NZ_CP142125.1"/>
</dbReference>
<evidence type="ECO:0000313" key="1">
    <source>
        <dbReference type="EMBL" id="EDP97836.1"/>
    </source>
</evidence>
<dbReference type="HOGENOM" id="CLU_2844138_0_0_10"/>
<gene>
    <name evidence="1" type="ORF">KAOT1_11502</name>
</gene>